<feature type="compositionally biased region" description="Low complexity" evidence="1">
    <location>
        <begin position="1"/>
        <end position="14"/>
    </location>
</feature>
<name>A0A8D8D4Y9_CULPI</name>
<evidence type="ECO:0000256" key="1">
    <source>
        <dbReference type="SAM" id="MobiDB-lite"/>
    </source>
</evidence>
<proteinExistence type="predicted"/>
<dbReference type="EMBL" id="HBUE01251200">
    <property type="protein sequence ID" value="CAG6554429.1"/>
    <property type="molecule type" value="Transcribed_RNA"/>
</dbReference>
<evidence type="ECO:0000313" key="2">
    <source>
        <dbReference type="EMBL" id="CAG6503182.1"/>
    </source>
</evidence>
<accession>A0A8D8D4Y9</accession>
<sequence length="133" mass="14683">MTKRSSSAASAPRCSSHDPTTSSTPVLTACPNPRRSTVRTVASGTPSGSTFECTSKRRTTCLSSRSRAGMGSSWVRICSAPSATRCLRRRKATSCTCRTIWTKCRRSLRTRAYLKSRPCLWQTIPRTYPSSNR</sequence>
<feature type="compositionally biased region" description="Polar residues" evidence="1">
    <location>
        <begin position="17"/>
        <end position="26"/>
    </location>
</feature>
<organism evidence="2">
    <name type="scientific">Culex pipiens</name>
    <name type="common">House mosquito</name>
    <dbReference type="NCBI Taxonomy" id="7175"/>
    <lineage>
        <taxon>Eukaryota</taxon>
        <taxon>Metazoa</taxon>
        <taxon>Ecdysozoa</taxon>
        <taxon>Arthropoda</taxon>
        <taxon>Hexapoda</taxon>
        <taxon>Insecta</taxon>
        <taxon>Pterygota</taxon>
        <taxon>Neoptera</taxon>
        <taxon>Endopterygota</taxon>
        <taxon>Diptera</taxon>
        <taxon>Nematocera</taxon>
        <taxon>Culicoidea</taxon>
        <taxon>Culicidae</taxon>
        <taxon>Culicinae</taxon>
        <taxon>Culicini</taxon>
        <taxon>Culex</taxon>
        <taxon>Culex</taxon>
    </lineage>
</organism>
<protein>
    <submittedName>
        <fullName evidence="2">(northern house mosquito) hypothetical protein</fullName>
    </submittedName>
</protein>
<dbReference type="AlphaFoldDB" id="A0A8D8D4Y9"/>
<reference evidence="2" key="1">
    <citation type="submission" date="2021-05" db="EMBL/GenBank/DDBJ databases">
        <authorList>
            <person name="Alioto T."/>
            <person name="Alioto T."/>
            <person name="Gomez Garrido J."/>
        </authorList>
    </citation>
    <scope>NUCLEOTIDE SEQUENCE</scope>
</reference>
<feature type="compositionally biased region" description="Polar residues" evidence="1">
    <location>
        <begin position="34"/>
        <end position="51"/>
    </location>
</feature>
<dbReference type="PROSITE" id="PS51257">
    <property type="entry name" value="PROKAR_LIPOPROTEIN"/>
    <property type="match status" value="1"/>
</dbReference>
<feature type="region of interest" description="Disordered" evidence="1">
    <location>
        <begin position="1"/>
        <end position="51"/>
    </location>
</feature>
<dbReference type="EMBL" id="HBUE01146292">
    <property type="protein sequence ID" value="CAG6503182.1"/>
    <property type="molecule type" value="Transcribed_RNA"/>
</dbReference>